<accession>A0A931I8H6</accession>
<dbReference type="CDD" id="cd24056">
    <property type="entry name" value="ASKHA_NBD_MtPPX1-like"/>
    <property type="match status" value="1"/>
</dbReference>
<reference evidence="3" key="1">
    <citation type="submission" date="2020-11" db="EMBL/GenBank/DDBJ databases">
        <title>Nocardia NEAU-351.nov., a novel actinomycete isolated from the cow dung.</title>
        <authorList>
            <person name="Zhang X."/>
        </authorList>
    </citation>
    <scope>NUCLEOTIDE SEQUENCE</scope>
    <source>
        <strain evidence="3">NEAU-351</strain>
    </source>
</reference>
<dbReference type="InterPro" id="IPR050273">
    <property type="entry name" value="GppA/Ppx_hydrolase"/>
</dbReference>
<dbReference type="Pfam" id="PF02541">
    <property type="entry name" value="Ppx-GppA"/>
    <property type="match status" value="1"/>
</dbReference>
<dbReference type="SUPFAM" id="SSF53067">
    <property type="entry name" value="Actin-like ATPase domain"/>
    <property type="match status" value="2"/>
</dbReference>
<dbReference type="Gene3D" id="3.30.420.40">
    <property type="match status" value="1"/>
</dbReference>
<comment type="similarity">
    <text evidence="1">Belongs to the GppA/Ppx family.</text>
</comment>
<dbReference type="EMBL" id="JADMLG010000003">
    <property type="protein sequence ID" value="MBH0776804.1"/>
    <property type="molecule type" value="Genomic_DNA"/>
</dbReference>
<proteinExistence type="inferred from homology"/>
<organism evidence="3 4">
    <name type="scientific">Nocardia bovistercoris</name>
    <dbReference type="NCBI Taxonomy" id="2785916"/>
    <lineage>
        <taxon>Bacteria</taxon>
        <taxon>Bacillati</taxon>
        <taxon>Actinomycetota</taxon>
        <taxon>Actinomycetes</taxon>
        <taxon>Mycobacteriales</taxon>
        <taxon>Nocardiaceae</taxon>
        <taxon>Nocardia</taxon>
    </lineage>
</organism>
<dbReference type="Proteomes" id="UP000655751">
    <property type="component" value="Unassembled WGS sequence"/>
</dbReference>
<dbReference type="AlphaFoldDB" id="A0A931I8H6"/>
<dbReference type="PANTHER" id="PTHR30005">
    <property type="entry name" value="EXOPOLYPHOSPHATASE"/>
    <property type="match status" value="1"/>
</dbReference>
<evidence type="ECO:0000256" key="1">
    <source>
        <dbReference type="ARBA" id="ARBA00007125"/>
    </source>
</evidence>
<evidence type="ECO:0000313" key="4">
    <source>
        <dbReference type="Proteomes" id="UP000655751"/>
    </source>
</evidence>
<dbReference type="InterPro" id="IPR003695">
    <property type="entry name" value="Ppx_GppA_N"/>
</dbReference>
<dbReference type="RefSeq" id="WP_196149112.1">
    <property type="nucleotide sequence ID" value="NZ_JADMLG010000003.1"/>
</dbReference>
<dbReference type="GO" id="GO:0016462">
    <property type="term" value="F:pyrophosphatase activity"/>
    <property type="evidence" value="ECO:0007669"/>
    <property type="project" value="TreeGrafter"/>
</dbReference>
<feature type="domain" description="Ppx/GppA phosphatase N-terminal" evidence="2">
    <location>
        <begin position="21"/>
        <end position="302"/>
    </location>
</feature>
<keyword evidence="4" id="KW-1185">Reference proteome</keyword>
<dbReference type="InterPro" id="IPR043129">
    <property type="entry name" value="ATPase_NBD"/>
</dbReference>
<evidence type="ECO:0000259" key="2">
    <source>
        <dbReference type="Pfam" id="PF02541"/>
    </source>
</evidence>
<gene>
    <name evidence="3" type="ORF">IT779_10960</name>
</gene>
<dbReference type="PANTHER" id="PTHR30005:SF0">
    <property type="entry name" value="RETROGRADE REGULATION PROTEIN 2"/>
    <property type="match status" value="1"/>
</dbReference>
<dbReference type="Gene3D" id="3.30.420.150">
    <property type="entry name" value="Exopolyphosphatase. Domain 2"/>
    <property type="match status" value="1"/>
</dbReference>
<name>A0A931I8H6_9NOCA</name>
<evidence type="ECO:0000313" key="3">
    <source>
        <dbReference type="EMBL" id="MBH0776804.1"/>
    </source>
</evidence>
<comment type="caution">
    <text evidence="3">The sequence shown here is derived from an EMBL/GenBank/DDBJ whole genome shotgun (WGS) entry which is preliminary data.</text>
</comment>
<sequence length="335" mass="36250">MRLAILDIGSHAAQLVVVEGSARGPLRPVRAIKRPLRLEGYIECDGTIGGAGVRRTVNGVTRVLAEARRCDIDGFYAFVTAAIRDAPNRDDVLDRIDGAVGIRPQFLSGAQEAHLTYLAVRSWSGRQAGPLLSLDIGGGSTELAFGSDAEPSLTLSLPLGTRLLTRGFLIGDPPSLPERAGLRRHIRACLAEVRDPLLREGGPRRVIGSSKTFKQLARIAGAGPQRHRPWAQRPLSRDSVRATVGRLACLSARERTRLRGVAPSRARQLLAGAMIAEATMTEFGIDQLEVSPWALREGVALHHISHLSDPAVTVPLTPLRFPTQREPIATTRLRT</sequence>
<protein>
    <recommendedName>
        <fullName evidence="2">Ppx/GppA phosphatase N-terminal domain-containing protein</fullName>
    </recommendedName>
</protein>